<evidence type="ECO:0000256" key="1">
    <source>
        <dbReference type="SAM" id="Phobius"/>
    </source>
</evidence>
<reference evidence="2 3" key="1">
    <citation type="submission" date="2018-04" db="EMBL/GenBank/DDBJ databases">
        <title>Genomic Encyclopedia of Type Strains, Phase IV (KMG-IV): sequencing the most valuable type-strain genomes for metagenomic binning, comparative biology and taxonomic classification.</title>
        <authorList>
            <person name="Goeker M."/>
        </authorList>
    </citation>
    <scope>NUCLEOTIDE SEQUENCE [LARGE SCALE GENOMIC DNA]</scope>
    <source>
        <strain evidence="2 3">DSM 45771</strain>
    </source>
</reference>
<dbReference type="AlphaFoldDB" id="A0A2U1E8U9"/>
<evidence type="ECO:0000313" key="2">
    <source>
        <dbReference type="EMBL" id="PVY96366.1"/>
    </source>
</evidence>
<keyword evidence="1" id="KW-0472">Membrane</keyword>
<keyword evidence="1" id="KW-1133">Transmembrane helix</keyword>
<keyword evidence="1" id="KW-0812">Transmembrane</keyword>
<dbReference type="EMBL" id="QEKW01000030">
    <property type="protein sequence ID" value="PVY96366.1"/>
    <property type="molecule type" value="Genomic_DNA"/>
</dbReference>
<feature type="transmembrane region" description="Helical" evidence="1">
    <location>
        <begin position="6"/>
        <end position="24"/>
    </location>
</feature>
<evidence type="ECO:0000313" key="3">
    <source>
        <dbReference type="Proteomes" id="UP000245639"/>
    </source>
</evidence>
<organism evidence="2 3">
    <name type="scientific">Actinomycetospora cinnamomea</name>
    <dbReference type="NCBI Taxonomy" id="663609"/>
    <lineage>
        <taxon>Bacteria</taxon>
        <taxon>Bacillati</taxon>
        <taxon>Actinomycetota</taxon>
        <taxon>Actinomycetes</taxon>
        <taxon>Pseudonocardiales</taxon>
        <taxon>Pseudonocardiaceae</taxon>
        <taxon>Actinomycetospora</taxon>
    </lineage>
</organism>
<proteinExistence type="predicted"/>
<dbReference type="Proteomes" id="UP000245639">
    <property type="component" value="Unassembled WGS sequence"/>
</dbReference>
<name>A0A2U1E8U9_9PSEU</name>
<accession>A0A2U1E8U9</accession>
<sequence>MLWELPAVRGAAALAVFVALFIVARHRWRDRGSDQGPPDIGLD</sequence>
<protein>
    <submittedName>
        <fullName evidence="2">Uncharacterized protein</fullName>
    </submittedName>
</protein>
<gene>
    <name evidence="2" type="ORF">C8D89_13016</name>
</gene>
<keyword evidence="3" id="KW-1185">Reference proteome</keyword>
<comment type="caution">
    <text evidence="2">The sequence shown here is derived from an EMBL/GenBank/DDBJ whole genome shotgun (WGS) entry which is preliminary data.</text>
</comment>